<dbReference type="GO" id="GO:0008033">
    <property type="term" value="P:tRNA processing"/>
    <property type="evidence" value="ECO:0007669"/>
    <property type="project" value="UniProtKB-KW"/>
</dbReference>
<dbReference type="AlphaFoldDB" id="A0A0G0FA55"/>
<dbReference type="EMBL" id="LBSA01000005">
    <property type="protein sequence ID" value="KKQ10430.1"/>
    <property type="molecule type" value="Genomic_DNA"/>
</dbReference>
<dbReference type="SUPFAM" id="SSF55821">
    <property type="entry name" value="YrdC/RibB"/>
    <property type="match status" value="1"/>
</dbReference>
<dbReference type="InterPro" id="IPR006070">
    <property type="entry name" value="Sua5-like_dom"/>
</dbReference>
<keyword evidence="4" id="KW-0963">Cytoplasm</keyword>
<dbReference type="NCBIfam" id="TIGR00057">
    <property type="entry name" value="L-threonylcarbamoyladenylate synthase"/>
    <property type="match status" value="1"/>
</dbReference>
<dbReference type="GO" id="GO:0006450">
    <property type="term" value="P:regulation of translational fidelity"/>
    <property type="evidence" value="ECO:0007669"/>
    <property type="project" value="TreeGrafter"/>
</dbReference>
<dbReference type="GO" id="GO:0005524">
    <property type="term" value="F:ATP binding"/>
    <property type="evidence" value="ECO:0007669"/>
    <property type="project" value="UniProtKB-KW"/>
</dbReference>
<dbReference type="Gene3D" id="3.90.870.10">
    <property type="entry name" value="DHBP synthase"/>
    <property type="match status" value="1"/>
</dbReference>
<evidence type="ECO:0000256" key="1">
    <source>
        <dbReference type="ARBA" id="ARBA00004496"/>
    </source>
</evidence>
<reference evidence="13 14" key="1">
    <citation type="journal article" date="2015" name="Nature">
        <title>rRNA introns, odd ribosomes, and small enigmatic genomes across a large radiation of phyla.</title>
        <authorList>
            <person name="Brown C.T."/>
            <person name="Hug L.A."/>
            <person name="Thomas B.C."/>
            <person name="Sharon I."/>
            <person name="Castelle C.J."/>
            <person name="Singh A."/>
            <person name="Wilkins M.J."/>
            <person name="Williams K.H."/>
            <person name="Banfield J.F."/>
        </authorList>
    </citation>
    <scope>NUCLEOTIDE SEQUENCE [LARGE SCALE GENOMIC DNA]</scope>
</reference>
<dbReference type="GO" id="GO:0005737">
    <property type="term" value="C:cytoplasm"/>
    <property type="evidence" value="ECO:0007669"/>
    <property type="project" value="UniProtKB-SubCell"/>
</dbReference>
<dbReference type="PROSITE" id="PS51163">
    <property type="entry name" value="YRDC"/>
    <property type="match status" value="1"/>
</dbReference>
<dbReference type="Pfam" id="PF01300">
    <property type="entry name" value="Sua5_yciO_yrdC"/>
    <property type="match status" value="1"/>
</dbReference>
<evidence type="ECO:0000256" key="6">
    <source>
        <dbReference type="ARBA" id="ARBA00022694"/>
    </source>
</evidence>
<evidence type="ECO:0000256" key="9">
    <source>
        <dbReference type="ARBA" id="ARBA00022840"/>
    </source>
</evidence>
<dbReference type="GO" id="GO:0061710">
    <property type="term" value="F:L-threonylcarbamoyladenylate synthase"/>
    <property type="evidence" value="ECO:0007669"/>
    <property type="project" value="UniProtKB-EC"/>
</dbReference>
<comment type="subcellular location">
    <subcellularLocation>
        <location evidence="1">Cytoplasm</location>
    </subcellularLocation>
</comment>
<evidence type="ECO:0000256" key="10">
    <source>
        <dbReference type="ARBA" id="ARBA00029774"/>
    </source>
</evidence>
<organism evidence="13 14">
    <name type="scientific">Candidatus Daviesbacteria bacterium GW2011_GWB1_36_5</name>
    <dbReference type="NCBI Taxonomy" id="1618426"/>
    <lineage>
        <taxon>Bacteria</taxon>
        <taxon>Candidatus Daviesiibacteriota</taxon>
    </lineage>
</organism>
<dbReference type="EC" id="2.7.7.87" evidence="3"/>
<comment type="similarity">
    <text evidence="2">Belongs to the SUA5 family.</text>
</comment>
<evidence type="ECO:0000256" key="3">
    <source>
        <dbReference type="ARBA" id="ARBA00012584"/>
    </source>
</evidence>
<dbReference type="PANTHER" id="PTHR17490:SF16">
    <property type="entry name" value="THREONYLCARBAMOYL-AMP SYNTHASE"/>
    <property type="match status" value="1"/>
</dbReference>
<comment type="catalytic activity">
    <reaction evidence="11">
        <text>L-threonine + hydrogencarbonate + ATP = L-threonylcarbamoyladenylate + diphosphate + H2O</text>
        <dbReference type="Rhea" id="RHEA:36407"/>
        <dbReference type="ChEBI" id="CHEBI:15377"/>
        <dbReference type="ChEBI" id="CHEBI:17544"/>
        <dbReference type="ChEBI" id="CHEBI:30616"/>
        <dbReference type="ChEBI" id="CHEBI:33019"/>
        <dbReference type="ChEBI" id="CHEBI:57926"/>
        <dbReference type="ChEBI" id="CHEBI:73682"/>
        <dbReference type="EC" id="2.7.7.87"/>
    </reaction>
</comment>
<evidence type="ECO:0000256" key="11">
    <source>
        <dbReference type="ARBA" id="ARBA00048366"/>
    </source>
</evidence>
<evidence type="ECO:0000256" key="2">
    <source>
        <dbReference type="ARBA" id="ARBA00007663"/>
    </source>
</evidence>
<evidence type="ECO:0000256" key="4">
    <source>
        <dbReference type="ARBA" id="ARBA00022490"/>
    </source>
</evidence>
<evidence type="ECO:0000259" key="12">
    <source>
        <dbReference type="PROSITE" id="PS51163"/>
    </source>
</evidence>
<evidence type="ECO:0000256" key="8">
    <source>
        <dbReference type="ARBA" id="ARBA00022741"/>
    </source>
</evidence>
<proteinExistence type="inferred from homology"/>
<comment type="caution">
    <text evidence="13">The sequence shown here is derived from an EMBL/GenBank/DDBJ whole genome shotgun (WGS) entry which is preliminary data.</text>
</comment>
<keyword evidence="5" id="KW-0808">Transferase</keyword>
<feature type="domain" description="YrdC-like" evidence="12">
    <location>
        <begin position="1"/>
        <end position="185"/>
    </location>
</feature>
<dbReference type="PANTHER" id="PTHR17490">
    <property type="entry name" value="SUA5"/>
    <property type="match status" value="1"/>
</dbReference>
<evidence type="ECO:0000313" key="13">
    <source>
        <dbReference type="EMBL" id="KKQ10430.1"/>
    </source>
</evidence>
<keyword evidence="8" id="KW-0547">Nucleotide-binding</keyword>
<keyword evidence="9" id="KW-0067">ATP-binding</keyword>
<evidence type="ECO:0000256" key="7">
    <source>
        <dbReference type="ARBA" id="ARBA00022695"/>
    </source>
</evidence>
<keyword evidence="7" id="KW-0548">Nucleotidyltransferase</keyword>
<name>A0A0G0FA55_9BACT</name>
<dbReference type="InterPro" id="IPR050156">
    <property type="entry name" value="TC-AMP_synthase_SUA5"/>
</dbReference>
<protein>
    <recommendedName>
        <fullName evidence="10">L-threonylcarbamoyladenylate synthase</fullName>
        <ecNumber evidence="3">2.7.7.87</ecNumber>
    </recommendedName>
    <alternativeName>
        <fullName evidence="10">L-threonylcarbamoyladenylate synthase</fullName>
    </alternativeName>
</protein>
<sequence length="192" mass="21717">MKYSNKVMDILKQGGIGVLPTDTLYGIVGSALNQQTVERIYKLRRRSLNKPMIILISFLADIERFKIYPNEKISNFLKNIWPNSVSVILHCANEDFKYLHRGTNTLAFRIPDNNQLLNLLKQTGPLVAPSANFEGEKPASTIKEAKNYFGDNVDFYIDAGILDSPPSTLIKIDGEKITVLRQGSFSLREKRL</sequence>
<dbReference type="Proteomes" id="UP000034492">
    <property type="component" value="Unassembled WGS sequence"/>
</dbReference>
<accession>A0A0G0FA55</accession>
<dbReference type="GO" id="GO:0000049">
    <property type="term" value="F:tRNA binding"/>
    <property type="evidence" value="ECO:0007669"/>
    <property type="project" value="TreeGrafter"/>
</dbReference>
<dbReference type="GO" id="GO:0003725">
    <property type="term" value="F:double-stranded RNA binding"/>
    <property type="evidence" value="ECO:0007669"/>
    <property type="project" value="InterPro"/>
</dbReference>
<evidence type="ECO:0000256" key="5">
    <source>
        <dbReference type="ARBA" id="ARBA00022679"/>
    </source>
</evidence>
<evidence type="ECO:0000313" key="14">
    <source>
        <dbReference type="Proteomes" id="UP000034492"/>
    </source>
</evidence>
<keyword evidence="6" id="KW-0819">tRNA processing</keyword>
<dbReference type="InterPro" id="IPR017945">
    <property type="entry name" value="DHBP_synth_RibB-like_a/b_dom"/>
</dbReference>
<gene>
    <name evidence="13" type="ORF">US19_C0005G0042</name>
</gene>